<sequence length="168" mass="18652">MDQEKKKPLVSDAGAWGMNVVSSVGIIMVNKFLMSTVGYGFRYDFKIEYYACGLCVGVDFHSKRYSSRVIMAVVIVGLGVGIYTVTDVQINGKGFLCTCVAVLCTSLQQITIGSFQKKYSIESFEQDSTSSGILSFGIWSICRLLPQRKQHLNLPILLLCCLLHRVFV</sequence>
<dbReference type="EMBL" id="LFYR01001230">
    <property type="protein sequence ID" value="KMZ63478.1"/>
    <property type="molecule type" value="Genomic_DNA"/>
</dbReference>
<dbReference type="Proteomes" id="UP000036987">
    <property type="component" value="Unassembled WGS sequence"/>
</dbReference>
<protein>
    <submittedName>
        <fullName evidence="2">Uncharacterized protein</fullName>
    </submittedName>
</protein>
<keyword evidence="3" id="KW-1185">Reference proteome</keyword>
<keyword evidence="1" id="KW-1133">Transmembrane helix</keyword>
<feature type="transmembrane region" description="Helical" evidence="1">
    <location>
        <begin position="69"/>
        <end position="86"/>
    </location>
</feature>
<evidence type="ECO:0000256" key="1">
    <source>
        <dbReference type="SAM" id="Phobius"/>
    </source>
</evidence>
<dbReference type="GO" id="GO:0005459">
    <property type="term" value="F:UDP-galactose transmembrane transporter activity"/>
    <property type="evidence" value="ECO:0000318"/>
    <property type="project" value="GO_Central"/>
</dbReference>
<dbReference type="GO" id="GO:0055085">
    <property type="term" value="P:transmembrane transport"/>
    <property type="evidence" value="ECO:0000318"/>
    <property type="project" value="GO_Central"/>
</dbReference>
<comment type="caution">
    <text evidence="2">The sequence shown here is derived from an EMBL/GenBank/DDBJ whole genome shotgun (WGS) entry which is preliminary data.</text>
</comment>
<keyword evidence="1" id="KW-0472">Membrane</keyword>
<keyword evidence="1" id="KW-0812">Transmembrane</keyword>
<evidence type="ECO:0000313" key="3">
    <source>
        <dbReference type="Proteomes" id="UP000036987"/>
    </source>
</evidence>
<organism evidence="2 3">
    <name type="scientific">Zostera marina</name>
    <name type="common">Eelgrass</name>
    <dbReference type="NCBI Taxonomy" id="29655"/>
    <lineage>
        <taxon>Eukaryota</taxon>
        <taxon>Viridiplantae</taxon>
        <taxon>Streptophyta</taxon>
        <taxon>Embryophyta</taxon>
        <taxon>Tracheophyta</taxon>
        <taxon>Spermatophyta</taxon>
        <taxon>Magnoliopsida</taxon>
        <taxon>Liliopsida</taxon>
        <taxon>Zosteraceae</taxon>
        <taxon>Zostera</taxon>
    </lineage>
</organism>
<dbReference type="GO" id="GO:0005794">
    <property type="term" value="C:Golgi apparatus"/>
    <property type="evidence" value="ECO:0000318"/>
    <property type="project" value="GO_Central"/>
</dbReference>
<feature type="transmembrane region" description="Helical" evidence="1">
    <location>
        <begin position="20"/>
        <end position="41"/>
    </location>
</feature>
<name>A0A0K9P3B9_ZOSMR</name>
<dbReference type="AlphaFoldDB" id="A0A0K9P3B9"/>
<dbReference type="OrthoDB" id="5547497at2759"/>
<accession>A0A0K9P3B9</accession>
<proteinExistence type="predicted"/>
<dbReference type="GO" id="GO:0015297">
    <property type="term" value="F:antiporter activity"/>
    <property type="evidence" value="ECO:0000318"/>
    <property type="project" value="GO_Central"/>
</dbReference>
<reference evidence="3" key="1">
    <citation type="journal article" date="2016" name="Nature">
        <title>The genome of the seagrass Zostera marina reveals angiosperm adaptation to the sea.</title>
        <authorList>
            <person name="Olsen J.L."/>
            <person name="Rouze P."/>
            <person name="Verhelst B."/>
            <person name="Lin Y.-C."/>
            <person name="Bayer T."/>
            <person name="Collen J."/>
            <person name="Dattolo E."/>
            <person name="De Paoli E."/>
            <person name="Dittami S."/>
            <person name="Maumus F."/>
            <person name="Michel G."/>
            <person name="Kersting A."/>
            <person name="Lauritano C."/>
            <person name="Lohaus R."/>
            <person name="Toepel M."/>
            <person name="Tonon T."/>
            <person name="Vanneste K."/>
            <person name="Amirebrahimi M."/>
            <person name="Brakel J."/>
            <person name="Bostroem C."/>
            <person name="Chovatia M."/>
            <person name="Grimwood J."/>
            <person name="Jenkins J.W."/>
            <person name="Jueterbock A."/>
            <person name="Mraz A."/>
            <person name="Stam W.T."/>
            <person name="Tice H."/>
            <person name="Bornberg-Bauer E."/>
            <person name="Green P.J."/>
            <person name="Pearson G.A."/>
            <person name="Procaccini G."/>
            <person name="Duarte C.M."/>
            <person name="Schmutz J."/>
            <person name="Reusch T.B.H."/>
            <person name="Van de Peer Y."/>
        </authorList>
    </citation>
    <scope>NUCLEOTIDE SEQUENCE [LARGE SCALE GENOMIC DNA]</scope>
    <source>
        <strain evidence="3">cv. Finnish</strain>
    </source>
</reference>
<evidence type="ECO:0000313" key="2">
    <source>
        <dbReference type="EMBL" id="KMZ63478.1"/>
    </source>
</evidence>
<gene>
    <name evidence="2" type="ORF">ZOSMA_407G00010</name>
</gene>